<accession>A0ABP8P0N4</accession>
<proteinExistence type="predicted"/>
<sequence length="480" mass="50000">MSGGLLRGARLAPGEAPVDLPVSDGVVGGDRGGEPVDLGGRLVLPGLWDNHVHFDQWALAQAGLDLSSATSAAHAVRLIGEHLPTADTDVVIAHGFRDGLWPDSPTAGLLDAVAADRPVVALSGDLHSGWFNTAALHRFSLAPHETGLLTETEFMPIMNDVQQVDPAVRGRRVDVAVRAAAARGVVGVTDFEIADNRAVWARRIAAGTDRLRVRCGIWPQWLDAALADGVRTGDVLPGTEGLATVGPLKVIVDGSLGTRTAYCHDPYPGGGHGVLSVSPEHLDDLMGRAGRGGLETAIHAIGDRACEQVLAAFAATGARGSVEHAQLVAERDFPRFAELGVVASVQPAHVHDDVDLAEAYWPGRTGRAFPYGTLLSSGASLVLGSDAPVAPLDPWLTLAAAVDRTLPDGRVWHPEHEIPFDIALAASTGGRTRVRTGDVADLVVLDTDEIPSTGAELATTPVWGTMLAGRWTAGGPGADG</sequence>
<gene>
    <name evidence="2" type="ORF">GCM10023094_17840</name>
</gene>
<dbReference type="InterPro" id="IPR011059">
    <property type="entry name" value="Metal-dep_hydrolase_composite"/>
</dbReference>
<dbReference type="EMBL" id="BAABFB010000029">
    <property type="protein sequence ID" value="GAA4476879.1"/>
    <property type="molecule type" value="Genomic_DNA"/>
</dbReference>
<evidence type="ECO:0000313" key="3">
    <source>
        <dbReference type="Proteomes" id="UP001501183"/>
    </source>
</evidence>
<evidence type="ECO:0000259" key="1">
    <source>
        <dbReference type="Pfam" id="PF07969"/>
    </source>
</evidence>
<dbReference type="SUPFAM" id="SSF51338">
    <property type="entry name" value="Composite domain of metallo-dependent hydrolases"/>
    <property type="match status" value="1"/>
</dbReference>
<name>A0ABP8P0N4_9NOCA</name>
<dbReference type="Gene3D" id="3.20.20.140">
    <property type="entry name" value="Metal-dependent hydrolases"/>
    <property type="match status" value="1"/>
</dbReference>
<dbReference type="Pfam" id="PF07969">
    <property type="entry name" value="Amidohydro_3"/>
    <property type="match status" value="1"/>
</dbReference>
<dbReference type="Gene3D" id="3.10.310.70">
    <property type="match status" value="1"/>
</dbReference>
<dbReference type="InterPro" id="IPR013108">
    <property type="entry name" value="Amidohydro_3"/>
</dbReference>
<dbReference type="SUPFAM" id="SSF51556">
    <property type="entry name" value="Metallo-dependent hydrolases"/>
    <property type="match status" value="1"/>
</dbReference>
<reference evidence="3" key="1">
    <citation type="journal article" date="2019" name="Int. J. Syst. Evol. Microbiol.">
        <title>The Global Catalogue of Microorganisms (GCM) 10K type strain sequencing project: providing services to taxonomists for standard genome sequencing and annotation.</title>
        <authorList>
            <consortium name="The Broad Institute Genomics Platform"/>
            <consortium name="The Broad Institute Genome Sequencing Center for Infectious Disease"/>
            <person name="Wu L."/>
            <person name="Ma J."/>
        </authorList>
    </citation>
    <scope>NUCLEOTIDE SEQUENCE [LARGE SCALE GENOMIC DNA]</scope>
    <source>
        <strain evidence="3">JCM 32206</strain>
    </source>
</reference>
<dbReference type="RefSeq" id="WP_345343735.1">
    <property type="nucleotide sequence ID" value="NZ_BAABFB010000029.1"/>
</dbReference>
<feature type="domain" description="Amidohydrolase 3" evidence="1">
    <location>
        <begin position="36"/>
        <end position="471"/>
    </location>
</feature>
<organism evidence="2 3">
    <name type="scientific">Rhodococcus olei</name>
    <dbReference type="NCBI Taxonomy" id="2161675"/>
    <lineage>
        <taxon>Bacteria</taxon>
        <taxon>Bacillati</taxon>
        <taxon>Actinomycetota</taxon>
        <taxon>Actinomycetes</taxon>
        <taxon>Mycobacteriales</taxon>
        <taxon>Nocardiaceae</taxon>
        <taxon>Rhodococcus</taxon>
    </lineage>
</organism>
<dbReference type="InterPro" id="IPR032466">
    <property type="entry name" value="Metal_Hydrolase"/>
</dbReference>
<comment type="caution">
    <text evidence="2">The sequence shown here is derived from an EMBL/GenBank/DDBJ whole genome shotgun (WGS) entry which is preliminary data.</text>
</comment>
<dbReference type="PANTHER" id="PTHR22642">
    <property type="entry name" value="IMIDAZOLONEPROPIONASE"/>
    <property type="match status" value="1"/>
</dbReference>
<dbReference type="Proteomes" id="UP001501183">
    <property type="component" value="Unassembled WGS sequence"/>
</dbReference>
<evidence type="ECO:0000313" key="2">
    <source>
        <dbReference type="EMBL" id="GAA4476879.1"/>
    </source>
</evidence>
<dbReference type="Gene3D" id="2.30.40.10">
    <property type="entry name" value="Urease, subunit C, domain 1"/>
    <property type="match status" value="1"/>
</dbReference>
<protein>
    <submittedName>
        <fullName evidence="2">Amidohydrolase family protein</fullName>
    </submittedName>
</protein>
<keyword evidence="3" id="KW-1185">Reference proteome</keyword>
<dbReference type="PANTHER" id="PTHR22642:SF2">
    <property type="entry name" value="PROTEIN LONG AFTER FAR-RED 3"/>
    <property type="match status" value="1"/>
</dbReference>